<feature type="region of interest" description="Disordered" evidence="1">
    <location>
        <begin position="1"/>
        <end position="158"/>
    </location>
</feature>
<evidence type="ECO:0000313" key="3">
    <source>
        <dbReference type="Proteomes" id="UP000265180"/>
    </source>
</evidence>
<feature type="compositionally biased region" description="Basic and acidic residues" evidence="1">
    <location>
        <begin position="1"/>
        <end position="122"/>
    </location>
</feature>
<organism evidence="2 3">
    <name type="scientific">Oryzias latipes</name>
    <name type="common">Japanese rice fish</name>
    <name type="synonym">Japanese killifish</name>
    <dbReference type="NCBI Taxonomy" id="8090"/>
    <lineage>
        <taxon>Eukaryota</taxon>
        <taxon>Metazoa</taxon>
        <taxon>Chordata</taxon>
        <taxon>Craniata</taxon>
        <taxon>Vertebrata</taxon>
        <taxon>Euteleostomi</taxon>
        <taxon>Actinopterygii</taxon>
        <taxon>Neopterygii</taxon>
        <taxon>Teleostei</taxon>
        <taxon>Neoteleostei</taxon>
        <taxon>Acanthomorphata</taxon>
        <taxon>Ovalentaria</taxon>
        <taxon>Atherinomorphae</taxon>
        <taxon>Beloniformes</taxon>
        <taxon>Adrianichthyidae</taxon>
        <taxon>Oryziinae</taxon>
        <taxon>Oryzias</taxon>
    </lineage>
</organism>
<evidence type="ECO:0000256" key="1">
    <source>
        <dbReference type="SAM" id="MobiDB-lite"/>
    </source>
</evidence>
<reference evidence="2 3" key="2">
    <citation type="submission" date="2017-04" db="EMBL/GenBank/DDBJ databases">
        <title>CpG methylation of centromeres and impact of large insertions on vertebrate speciation.</title>
        <authorList>
            <person name="Ichikawa K."/>
            <person name="Yoshimura J."/>
            <person name="Morishita S."/>
        </authorList>
    </citation>
    <scope>NUCLEOTIDE SEQUENCE</scope>
    <source>
        <strain evidence="2 3">HNI</strain>
    </source>
</reference>
<accession>A0A3P9MIL4</accession>
<evidence type="ECO:0000313" key="2">
    <source>
        <dbReference type="Ensembl" id="ENSORLP00020032852.1"/>
    </source>
</evidence>
<reference key="1">
    <citation type="journal article" date="2007" name="Nature">
        <title>The medaka draft genome and insights into vertebrate genome evolution.</title>
        <authorList>
            <person name="Kasahara M."/>
            <person name="Naruse K."/>
            <person name="Sasaki S."/>
            <person name="Nakatani Y."/>
            <person name="Qu W."/>
            <person name="Ahsan B."/>
            <person name="Yamada T."/>
            <person name="Nagayasu Y."/>
            <person name="Doi K."/>
            <person name="Kasai Y."/>
            <person name="Jindo T."/>
            <person name="Kobayashi D."/>
            <person name="Shimada A."/>
            <person name="Toyoda A."/>
            <person name="Kuroki Y."/>
            <person name="Fujiyama A."/>
            <person name="Sasaki T."/>
            <person name="Shimizu A."/>
            <person name="Asakawa S."/>
            <person name="Shimizu N."/>
            <person name="Hashimoto S."/>
            <person name="Yang J."/>
            <person name="Lee Y."/>
            <person name="Matsushima K."/>
            <person name="Sugano S."/>
            <person name="Sakaizumi M."/>
            <person name="Narita T."/>
            <person name="Ohishi K."/>
            <person name="Haga S."/>
            <person name="Ohta F."/>
            <person name="Nomoto H."/>
            <person name="Nogata K."/>
            <person name="Morishita T."/>
            <person name="Endo T."/>
            <person name="Shin-I T."/>
            <person name="Takeda H."/>
            <person name="Morishita S."/>
            <person name="Kohara Y."/>
        </authorList>
    </citation>
    <scope>NUCLEOTIDE SEQUENCE [LARGE SCALE GENOMIC DNA]</scope>
    <source>
        <strain>Hd-rR</strain>
    </source>
</reference>
<protein>
    <submittedName>
        <fullName evidence="2">Uncharacterized protein</fullName>
    </submittedName>
</protein>
<proteinExistence type="predicted"/>
<reference evidence="2" key="4">
    <citation type="submission" date="2025-09" db="UniProtKB">
        <authorList>
            <consortium name="Ensembl"/>
        </authorList>
    </citation>
    <scope>IDENTIFICATION</scope>
    <source>
        <strain evidence="2">HNI</strain>
    </source>
</reference>
<sequence length="283" mass="33320">KEEKKGSRDKEVERPREAEIDKDRHKDREQDKDREKESIEDKTKSRDKDKGRNRDKIRDVDKPREKDKEREKDKDRHRERTKDKERDRNRKRKTKEDPDKNSPDQNPKPDKPSDLNGRHRTGESSPPRQTPPKKENRTNGDGSISCLPGNRRNSLDPKPCEFPQYLLGGQSGSLKNFVIPKIKRDAPDKDLQLKRKLLESRSEPLVRLERVSLVNSLNKRSKPVVVLRRLSVEEVKRIIRESKSSRSKKWSSKGKKIFQYKGVDRPAFSFFVYLVFFVGTDLK</sequence>
<name>A0A3P9MIL4_ORYLA</name>
<dbReference type="Ensembl" id="ENSORLT00020026174.1">
    <property type="protein sequence ID" value="ENSORLP00020032852.1"/>
    <property type="gene ID" value="ENSORLG00020018582.1"/>
</dbReference>
<dbReference type="Proteomes" id="UP000265180">
    <property type="component" value="Chromosome 12"/>
</dbReference>
<dbReference type="AlphaFoldDB" id="A0A3P9MIL4"/>
<reference evidence="2" key="3">
    <citation type="submission" date="2025-08" db="UniProtKB">
        <authorList>
            <consortium name="Ensembl"/>
        </authorList>
    </citation>
    <scope>IDENTIFICATION</scope>
    <source>
        <strain evidence="2">HNI</strain>
    </source>
</reference>